<dbReference type="InterPro" id="IPR004045">
    <property type="entry name" value="Glutathione_S-Trfase_N"/>
</dbReference>
<comment type="similarity">
    <text evidence="1">Belongs to the GST superfamily.</text>
</comment>
<dbReference type="PROSITE" id="PS50404">
    <property type="entry name" value="GST_NTER"/>
    <property type="match status" value="1"/>
</dbReference>
<name>A0A507QR35_MONPU</name>
<evidence type="ECO:0000313" key="3">
    <source>
        <dbReference type="EMBL" id="TQB70948.1"/>
    </source>
</evidence>
<proteinExistence type="inferred from homology"/>
<evidence type="ECO:0000313" key="4">
    <source>
        <dbReference type="Proteomes" id="UP000319663"/>
    </source>
</evidence>
<sequence>MAGSKDITITLYWLNDSRAQNIVWLLESLRLPYQIKAFKRMPSGLAPPEMKDIHPLGKSPVVSIEWPGSGKPLVLAESGNIIEYLIDHFGGVEKGLVPQRYARDENGQDTETESWLRYRFFMHYSEGSLMPNLVLQLILERIRNPPVPFFIKPLTRLVANAVQTSFLDKQFAVHFPFLEDQLKTAPGVDSSNGHRTGGLCGKDFTAADMLISFGVIAATDAGLITEYKFPEIVAYTRRIKENEAYKRGLARVADIESGKVTASL</sequence>
<organism evidence="3 4">
    <name type="scientific">Monascus purpureus</name>
    <name type="common">Red mold</name>
    <name type="synonym">Monascus anka</name>
    <dbReference type="NCBI Taxonomy" id="5098"/>
    <lineage>
        <taxon>Eukaryota</taxon>
        <taxon>Fungi</taxon>
        <taxon>Dikarya</taxon>
        <taxon>Ascomycota</taxon>
        <taxon>Pezizomycotina</taxon>
        <taxon>Eurotiomycetes</taxon>
        <taxon>Eurotiomycetidae</taxon>
        <taxon>Eurotiales</taxon>
        <taxon>Aspergillaceae</taxon>
        <taxon>Monascus</taxon>
    </lineage>
</organism>
<dbReference type="Proteomes" id="UP000319663">
    <property type="component" value="Unassembled WGS sequence"/>
</dbReference>
<reference evidence="3 4" key="1">
    <citation type="submission" date="2019-06" db="EMBL/GenBank/DDBJ databases">
        <title>Wine fermentation using esterase from Monascus purpureus.</title>
        <authorList>
            <person name="Geng C."/>
            <person name="Zhang Y."/>
        </authorList>
    </citation>
    <scope>NUCLEOTIDE SEQUENCE [LARGE SCALE GENOMIC DNA]</scope>
    <source>
        <strain evidence="3">HQ1</strain>
    </source>
</reference>
<dbReference type="EMBL" id="VIFY01000091">
    <property type="protein sequence ID" value="TQB70948.1"/>
    <property type="molecule type" value="Genomic_DNA"/>
</dbReference>
<keyword evidence="4" id="KW-1185">Reference proteome</keyword>
<dbReference type="CDD" id="cd03189">
    <property type="entry name" value="GST_C_GTT1_like"/>
    <property type="match status" value="1"/>
</dbReference>
<protein>
    <recommendedName>
        <fullName evidence="2">GST N-terminal domain-containing protein</fullName>
    </recommendedName>
</protein>
<dbReference type="SUPFAM" id="SSF52833">
    <property type="entry name" value="Thioredoxin-like"/>
    <property type="match status" value="1"/>
</dbReference>
<evidence type="ECO:0000259" key="2">
    <source>
        <dbReference type="PROSITE" id="PS50404"/>
    </source>
</evidence>
<dbReference type="InterPro" id="IPR036282">
    <property type="entry name" value="Glutathione-S-Trfase_C_sf"/>
</dbReference>
<dbReference type="SUPFAM" id="SSF47616">
    <property type="entry name" value="GST C-terminal domain-like"/>
    <property type="match status" value="1"/>
</dbReference>
<dbReference type="PANTHER" id="PTHR44051">
    <property type="entry name" value="GLUTATHIONE S-TRANSFERASE-RELATED"/>
    <property type="match status" value="1"/>
</dbReference>
<dbReference type="PANTHER" id="PTHR44051:SF9">
    <property type="entry name" value="GLUTATHIONE S-TRANSFERASE 1"/>
    <property type="match status" value="1"/>
</dbReference>
<dbReference type="InterPro" id="IPR040079">
    <property type="entry name" value="Glutathione_S-Trfase"/>
</dbReference>
<gene>
    <name evidence="3" type="ORF">MPDQ_007961</name>
</gene>
<dbReference type="Gene3D" id="1.20.1050.10">
    <property type="match status" value="1"/>
</dbReference>
<evidence type="ECO:0000256" key="1">
    <source>
        <dbReference type="ARBA" id="ARBA00007409"/>
    </source>
</evidence>
<accession>A0A507QR35</accession>
<dbReference type="InterPro" id="IPR036249">
    <property type="entry name" value="Thioredoxin-like_sf"/>
</dbReference>
<dbReference type="Gene3D" id="3.40.30.10">
    <property type="entry name" value="Glutaredoxin"/>
    <property type="match status" value="1"/>
</dbReference>
<dbReference type="OrthoDB" id="2098326at2759"/>
<dbReference type="AlphaFoldDB" id="A0A507QR35"/>
<feature type="domain" description="GST N-terminal" evidence="2">
    <location>
        <begin position="6"/>
        <end position="93"/>
    </location>
</feature>
<dbReference type="CDD" id="cd03046">
    <property type="entry name" value="GST_N_GTT1_like"/>
    <property type="match status" value="1"/>
</dbReference>
<dbReference type="Pfam" id="PF13409">
    <property type="entry name" value="GST_N_2"/>
    <property type="match status" value="1"/>
</dbReference>
<dbReference type="SFLD" id="SFLDS00019">
    <property type="entry name" value="Glutathione_Transferase_(cytos"/>
    <property type="match status" value="1"/>
</dbReference>
<comment type="caution">
    <text evidence="3">The sequence shown here is derived from an EMBL/GenBank/DDBJ whole genome shotgun (WGS) entry which is preliminary data.</text>
</comment>
<dbReference type="STRING" id="5098.A0A507QR35"/>